<dbReference type="AlphaFoldDB" id="A0A384UFM3"/>
<dbReference type="EC" id="7.1.1.2" evidence="3 17"/>
<evidence type="ECO:0000256" key="7">
    <source>
        <dbReference type="ARBA" id="ARBA00022692"/>
    </source>
</evidence>
<keyword evidence="6 17" id="KW-0679">Respiratory chain</keyword>
<dbReference type="GO" id="GO:0005743">
    <property type="term" value="C:mitochondrial inner membrane"/>
    <property type="evidence" value="ECO:0007669"/>
    <property type="project" value="UniProtKB-SubCell"/>
</dbReference>
<dbReference type="RefSeq" id="YP_009519891.1">
    <property type="nucleotide sequence ID" value="NC_039541.1"/>
</dbReference>
<feature type="signal peptide" evidence="18">
    <location>
        <begin position="1"/>
        <end position="19"/>
    </location>
</feature>
<comment type="similarity">
    <text evidence="2 17">Belongs to the complex I subunit 4L family.</text>
</comment>
<dbReference type="InterPro" id="IPR001133">
    <property type="entry name" value="NADH_UbQ_OxRdtase_chain4L/K"/>
</dbReference>
<comment type="catalytic activity">
    <reaction evidence="16">
        <text>a ubiquinone + NADH + 5 H(+)(in) = a ubiquinol + NAD(+) + 4 H(+)(out)</text>
        <dbReference type="Rhea" id="RHEA:29091"/>
        <dbReference type="Rhea" id="RHEA-COMP:9565"/>
        <dbReference type="Rhea" id="RHEA-COMP:9566"/>
        <dbReference type="ChEBI" id="CHEBI:15378"/>
        <dbReference type="ChEBI" id="CHEBI:16389"/>
        <dbReference type="ChEBI" id="CHEBI:17976"/>
        <dbReference type="ChEBI" id="CHEBI:57540"/>
        <dbReference type="ChEBI" id="CHEBI:57945"/>
        <dbReference type="EC" id="7.1.1.2"/>
    </reaction>
    <physiologicalReaction direction="left-to-right" evidence="16">
        <dbReference type="Rhea" id="RHEA:29092"/>
    </physiologicalReaction>
</comment>
<evidence type="ECO:0000256" key="8">
    <source>
        <dbReference type="ARBA" id="ARBA00022967"/>
    </source>
</evidence>
<evidence type="ECO:0000256" key="11">
    <source>
        <dbReference type="ARBA" id="ARBA00023027"/>
    </source>
</evidence>
<evidence type="ECO:0000256" key="4">
    <source>
        <dbReference type="ARBA" id="ARBA00016612"/>
    </source>
</evidence>
<evidence type="ECO:0000256" key="12">
    <source>
        <dbReference type="ARBA" id="ARBA00023075"/>
    </source>
</evidence>
<dbReference type="InterPro" id="IPR039428">
    <property type="entry name" value="NUOK/Mnh_C1-like"/>
</dbReference>
<comment type="subcellular location">
    <subcellularLocation>
        <location evidence="17">Mitochondrion inner membrane</location>
        <topology evidence="17">Multi-pass membrane protein</topology>
    </subcellularLocation>
    <subcellularLocation>
        <location evidence="1">Mitochondrion membrane</location>
        <topology evidence="1">Multi-pass membrane protein</topology>
    </subcellularLocation>
</comment>
<keyword evidence="7 17" id="KW-0812">Transmembrane</keyword>
<dbReference type="GO" id="GO:0030964">
    <property type="term" value="C:NADH dehydrogenase complex"/>
    <property type="evidence" value="ECO:0007669"/>
    <property type="project" value="TreeGrafter"/>
</dbReference>
<comment type="function">
    <text evidence="15">Core subunit of the mitochondrial membrane respiratory chain NADH dehydrogenase (Complex I) which catalyzes electron transfer from NADH through the respiratory chain, using ubiquinone as an electron acceptor. Part of the enzyme membrane arm which is embedded in the lipid bilayer and involved in proton translocation.</text>
</comment>
<name>A0A384UFM3_9SAUR</name>
<evidence type="ECO:0000256" key="14">
    <source>
        <dbReference type="ARBA" id="ARBA00023136"/>
    </source>
</evidence>
<dbReference type="EMBL" id="KX881372">
    <property type="protein sequence ID" value="ART66037.1"/>
    <property type="molecule type" value="Genomic_DNA"/>
</dbReference>
<evidence type="ECO:0000256" key="18">
    <source>
        <dbReference type="SAM" id="SignalP"/>
    </source>
</evidence>
<dbReference type="GO" id="GO:0008137">
    <property type="term" value="F:NADH dehydrogenase (ubiquinone) activity"/>
    <property type="evidence" value="ECO:0007669"/>
    <property type="project" value="UniProtKB-EC"/>
</dbReference>
<evidence type="ECO:0000256" key="10">
    <source>
        <dbReference type="ARBA" id="ARBA00022989"/>
    </source>
</evidence>
<keyword evidence="13 17" id="KW-0496">Mitochondrion</keyword>
<dbReference type="Gene3D" id="1.10.287.3510">
    <property type="match status" value="1"/>
</dbReference>
<evidence type="ECO:0000256" key="6">
    <source>
        <dbReference type="ARBA" id="ARBA00022660"/>
    </source>
</evidence>
<keyword evidence="10 17" id="KW-1133">Transmembrane helix</keyword>
<dbReference type="PANTHER" id="PTHR11434:SF0">
    <property type="entry name" value="NADH-UBIQUINONE OXIDOREDUCTASE CHAIN 4L"/>
    <property type="match status" value="1"/>
</dbReference>
<gene>
    <name evidence="19" type="primary">ND4L</name>
</gene>
<keyword evidence="11 17" id="KW-0520">NAD</keyword>
<evidence type="ECO:0000256" key="15">
    <source>
        <dbReference type="ARBA" id="ARBA00043911"/>
    </source>
</evidence>
<reference evidence="19" key="1">
    <citation type="submission" date="2016-09" db="EMBL/GenBank/DDBJ databases">
        <title>The complete mitochondrial genomes of Japalura flaviceps and the gene rearrangement and phylogenetic reconstruction among Agamidae species.</title>
        <authorList>
            <person name="Yu J."/>
        </authorList>
    </citation>
    <scope>NUCLEOTIDE SEQUENCE</scope>
</reference>
<evidence type="ECO:0000256" key="2">
    <source>
        <dbReference type="ARBA" id="ARBA00010519"/>
    </source>
</evidence>
<dbReference type="Pfam" id="PF00420">
    <property type="entry name" value="Oxidored_q2"/>
    <property type="match status" value="1"/>
</dbReference>
<keyword evidence="18" id="KW-0732">Signal</keyword>
<organism evidence="19">
    <name type="scientific">Diploderma flaviceps</name>
    <dbReference type="NCBI Taxonomy" id="52218"/>
    <lineage>
        <taxon>Eukaryota</taxon>
        <taxon>Metazoa</taxon>
        <taxon>Chordata</taxon>
        <taxon>Craniata</taxon>
        <taxon>Vertebrata</taxon>
        <taxon>Euteleostomi</taxon>
        <taxon>Lepidosauria</taxon>
        <taxon>Squamata</taxon>
        <taxon>Bifurcata</taxon>
        <taxon>Unidentata</taxon>
        <taxon>Episquamata</taxon>
        <taxon>Toxicofera</taxon>
        <taxon>Iguania</taxon>
        <taxon>Acrodonta</taxon>
        <taxon>Agamidae</taxon>
        <taxon>Draconinae</taxon>
        <taxon>Diploderma</taxon>
    </lineage>
</organism>
<accession>A0A384UFM3</accession>
<dbReference type="GO" id="GO:0016651">
    <property type="term" value="F:oxidoreductase activity, acting on NAD(P)H"/>
    <property type="evidence" value="ECO:0007669"/>
    <property type="project" value="InterPro"/>
</dbReference>
<keyword evidence="17" id="KW-0999">Mitochondrion inner membrane</keyword>
<evidence type="ECO:0000256" key="16">
    <source>
        <dbReference type="ARBA" id="ARBA00048769"/>
    </source>
</evidence>
<evidence type="ECO:0000256" key="13">
    <source>
        <dbReference type="ARBA" id="ARBA00023128"/>
    </source>
</evidence>
<proteinExistence type="inferred from homology"/>
<keyword evidence="14 17" id="KW-0472">Membrane</keyword>
<keyword evidence="9 17" id="KW-0249">Electron transport</keyword>
<evidence type="ECO:0000313" key="19">
    <source>
        <dbReference type="EMBL" id="ART66037.1"/>
    </source>
</evidence>
<dbReference type="CTD" id="4539"/>
<keyword evidence="12 17" id="KW-0830">Ubiquinone</keyword>
<evidence type="ECO:0000256" key="17">
    <source>
        <dbReference type="RuleBase" id="RU004419"/>
    </source>
</evidence>
<feature type="chain" id="PRO_5017230873" description="NADH-ubiquinone oxidoreductase chain 4L" evidence="18">
    <location>
        <begin position="20"/>
        <end position="96"/>
    </location>
</feature>
<evidence type="ECO:0000256" key="5">
    <source>
        <dbReference type="ARBA" id="ARBA00022448"/>
    </source>
</evidence>
<evidence type="ECO:0000256" key="3">
    <source>
        <dbReference type="ARBA" id="ARBA00012944"/>
    </source>
</evidence>
<evidence type="ECO:0000256" key="9">
    <source>
        <dbReference type="ARBA" id="ARBA00022982"/>
    </source>
</evidence>
<keyword evidence="5 17" id="KW-0813">Transport</keyword>
<dbReference type="GO" id="GO:0042773">
    <property type="term" value="P:ATP synthesis coupled electron transport"/>
    <property type="evidence" value="ECO:0007669"/>
    <property type="project" value="UniProtKB-UniRule"/>
</dbReference>
<feature type="transmembrane region" description="Helical" evidence="17">
    <location>
        <begin position="59"/>
        <end position="78"/>
    </location>
</feature>
<geneLocation type="mitochondrion" evidence="19"/>
<dbReference type="PANTHER" id="PTHR11434">
    <property type="entry name" value="NADH-UBIQUINONE OXIDOREDUCTASE SUBUNIT ND4L"/>
    <property type="match status" value="1"/>
</dbReference>
<protein>
    <recommendedName>
        <fullName evidence="4 17">NADH-ubiquinone oxidoreductase chain 4L</fullName>
        <ecNumber evidence="3 17">7.1.1.2</ecNumber>
    </recommendedName>
</protein>
<sequence>MMKTHLILLTSFLAGLAGTSINQTHLMLVLLCIESMILTLFLCISALTLNDPHITTTPIIVLTIGACGASAGLTILTISSNKNTNDLTKNLTLLQC</sequence>
<dbReference type="GeneID" id="38280226"/>
<feature type="transmembrane region" description="Helical" evidence="17">
    <location>
        <begin position="27"/>
        <end position="47"/>
    </location>
</feature>
<keyword evidence="8 17" id="KW-1278">Translocase</keyword>
<evidence type="ECO:0000256" key="1">
    <source>
        <dbReference type="ARBA" id="ARBA00004225"/>
    </source>
</evidence>